<proteinExistence type="inferred from homology"/>
<name>A0A316HJ22_9GAMM</name>
<evidence type="ECO:0000256" key="7">
    <source>
        <dbReference type="ARBA" id="ARBA00023049"/>
    </source>
</evidence>
<dbReference type="InterPro" id="IPR050414">
    <property type="entry name" value="Fungal_M35_metalloproteases"/>
</dbReference>
<reference evidence="10 11" key="1">
    <citation type="submission" date="2018-05" db="EMBL/GenBank/DDBJ databases">
        <title>Genomic Encyclopedia of Type Strains, Phase IV (KMG-IV): sequencing the most valuable type-strain genomes for metagenomic binning, comparative biology and taxonomic classification.</title>
        <authorList>
            <person name="Goeker M."/>
        </authorList>
    </citation>
    <scope>NUCLEOTIDE SEQUENCE [LARGE SCALE GENOMIC DNA]</scope>
    <source>
        <strain evidence="10 11">DSM 14263</strain>
    </source>
</reference>
<comment type="caution">
    <text evidence="10">The sequence shown here is derived from an EMBL/GenBank/DDBJ whole genome shotgun (WGS) entry which is preliminary data.</text>
</comment>
<evidence type="ECO:0000256" key="5">
    <source>
        <dbReference type="ARBA" id="ARBA00022801"/>
    </source>
</evidence>
<dbReference type="RefSeq" id="WP_109724876.1">
    <property type="nucleotide sequence ID" value="NZ_MSZV01000096.1"/>
</dbReference>
<keyword evidence="8" id="KW-0732">Signal</keyword>
<keyword evidence="6" id="KW-0862">Zinc</keyword>
<dbReference type="EMBL" id="QGHC01000023">
    <property type="protein sequence ID" value="PWK81223.1"/>
    <property type="molecule type" value="Genomic_DNA"/>
</dbReference>
<evidence type="ECO:0000313" key="11">
    <source>
        <dbReference type="Proteomes" id="UP000245812"/>
    </source>
</evidence>
<feature type="domain" description="Lysine-specific metallo-endopeptidase" evidence="9">
    <location>
        <begin position="309"/>
        <end position="347"/>
    </location>
</feature>
<keyword evidence="3" id="KW-0645">Protease</keyword>
<dbReference type="Gene3D" id="3.40.390.10">
    <property type="entry name" value="Collagenase (Catalytic Domain)"/>
    <property type="match status" value="1"/>
</dbReference>
<evidence type="ECO:0000256" key="6">
    <source>
        <dbReference type="ARBA" id="ARBA00022833"/>
    </source>
</evidence>
<evidence type="ECO:0000256" key="3">
    <source>
        <dbReference type="ARBA" id="ARBA00022670"/>
    </source>
</evidence>
<dbReference type="GO" id="GO:0006508">
    <property type="term" value="P:proteolysis"/>
    <property type="evidence" value="ECO:0007669"/>
    <property type="project" value="UniProtKB-KW"/>
</dbReference>
<evidence type="ECO:0000256" key="1">
    <source>
        <dbReference type="ARBA" id="ARBA00001947"/>
    </source>
</evidence>
<comment type="similarity">
    <text evidence="2">Belongs to the peptidase M35 family.</text>
</comment>
<organism evidence="10 11">
    <name type="scientific">Fulvimonas soli</name>
    <dbReference type="NCBI Taxonomy" id="155197"/>
    <lineage>
        <taxon>Bacteria</taxon>
        <taxon>Pseudomonadati</taxon>
        <taxon>Pseudomonadota</taxon>
        <taxon>Gammaproteobacteria</taxon>
        <taxon>Lysobacterales</taxon>
        <taxon>Rhodanobacteraceae</taxon>
        <taxon>Fulvimonas</taxon>
    </lineage>
</organism>
<dbReference type="InterPro" id="IPR024079">
    <property type="entry name" value="MetalloPept_cat_dom_sf"/>
</dbReference>
<sequence length="439" mass="48479">MRRLLHALVMLMGLVSGGTASAGDIDVQISDTAKQAINGAGEIRVTLRNTSSSPLAIHVGATPFQIVDGKLPNKIFEVIADDGTEARYTGRFVKYTDDDENYVVLQPGEARSADVDLAKNYALKGGGYTVRYTLISLSIQKVIRGVIQKDVNAKYEEQTFSAKIWVNENLLGAKTLGEVFEPDSIQECDESKTAAINSALDAAKSMATDAMNYLFTNTRWDGTSGPAPAEGTFYPTARWNYWFGDTGPAYSPAPANMPTGYLPTGFITALYFAFSSTANYPILRCDACPGYSPLTAAVSENTNVVNQGNYSSSLIRLCPHFFDLPTNGTDSQAGTIIHEMTHFSQHYVSNDERPQCSPRAVPVERRVQIEALRRQRRTGRLIAQTFEVSATTVSRILRRAGLSRWREWEPQPPPRRYERSAPGELIFHEVQRYYACVLA</sequence>
<dbReference type="InterPro" id="IPR029463">
    <property type="entry name" value="Lys_MEP"/>
</dbReference>
<dbReference type="Pfam" id="PF14521">
    <property type="entry name" value="Aspzincin_M35"/>
    <property type="match status" value="1"/>
</dbReference>
<keyword evidence="7" id="KW-0482">Metalloprotease</keyword>
<dbReference type="GO" id="GO:0046872">
    <property type="term" value="F:metal ion binding"/>
    <property type="evidence" value="ECO:0007669"/>
    <property type="project" value="UniProtKB-KW"/>
</dbReference>
<evidence type="ECO:0000313" key="10">
    <source>
        <dbReference type="EMBL" id="PWK81223.1"/>
    </source>
</evidence>
<keyword evidence="5" id="KW-0378">Hydrolase</keyword>
<protein>
    <submittedName>
        <fullName evidence="10">Lysine-specific metallo-endopeptidase family protein</fullName>
    </submittedName>
</protein>
<dbReference type="PANTHER" id="PTHR37016">
    <property type="match status" value="1"/>
</dbReference>
<feature type="chain" id="PRO_5016412083" evidence="8">
    <location>
        <begin position="23"/>
        <end position="439"/>
    </location>
</feature>
<dbReference type="AlphaFoldDB" id="A0A316HJ22"/>
<evidence type="ECO:0000256" key="8">
    <source>
        <dbReference type="SAM" id="SignalP"/>
    </source>
</evidence>
<gene>
    <name evidence="10" type="ORF">C7456_1236</name>
</gene>
<evidence type="ECO:0000256" key="2">
    <source>
        <dbReference type="ARBA" id="ARBA00010279"/>
    </source>
</evidence>
<evidence type="ECO:0000259" key="9">
    <source>
        <dbReference type="Pfam" id="PF14521"/>
    </source>
</evidence>
<feature type="signal peptide" evidence="8">
    <location>
        <begin position="1"/>
        <end position="22"/>
    </location>
</feature>
<dbReference type="OrthoDB" id="7649992at2"/>
<keyword evidence="11" id="KW-1185">Reference proteome</keyword>
<dbReference type="SUPFAM" id="SSF55486">
    <property type="entry name" value="Metalloproteases ('zincins'), catalytic domain"/>
    <property type="match status" value="1"/>
</dbReference>
<accession>A0A316HJ22</accession>
<dbReference type="PANTHER" id="PTHR37016:SF3">
    <property type="entry name" value="NEUTRAL PROTEASE 2-RELATED"/>
    <property type="match status" value="1"/>
</dbReference>
<keyword evidence="4" id="KW-0479">Metal-binding</keyword>
<evidence type="ECO:0000256" key="4">
    <source>
        <dbReference type="ARBA" id="ARBA00022723"/>
    </source>
</evidence>
<dbReference type="GO" id="GO:0004222">
    <property type="term" value="F:metalloendopeptidase activity"/>
    <property type="evidence" value="ECO:0007669"/>
    <property type="project" value="InterPro"/>
</dbReference>
<dbReference type="Gene3D" id="2.60.40.2970">
    <property type="match status" value="1"/>
</dbReference>
<comment type="cofactor">
    <cofactor evidence="1">
        <name>Zn(2+)</name>
        <dbReference type="ChEBI" id="CHEBI:29105"/>
    </cofactor>
</comment>
<dbReference type="Proteomes" id="UP000245812">
    <property type="component" value="Unassembled WGS sequence"/>
</dbReference>